<name>A0A0E0MFL8_ORYPU</name>
<evidence type="ECO:0000256" key="1">
    <source>
        <dbReference type="SAM" id="MobiDB-lite"/>
    </source>
</evidence>
<proteinExistence type="predicted"/>
<sequence>MGGTSSWRQQQPKGGEGDKVMFQGSSGSWEMARGPAGGGEHRSSPLFTGEDKLLARGRGCWGRAQRGAAIGNGGTSWQHTAWRGGAAGGGRRWRCHWLPMRTSFQWYVRGRGGRCDDKGGGC</sequence>
<reference evidence="2" key="2">
    <citation type="submission" date="2018-05" db="EMBL/GenBank/DDBJ databases">
        <title>OpunRS2 (Oryza punctata Reference Sequence Version 2).</title>
        <authorList>
            <person name="Zhang J."/>
            <person name="Kudrna D."/>
            <person name="Lee S."/>
            <person name="Talag J."/>
            <person name="Welchert J."/>
            <person name="Wing R.A."/>
        </authorList>
    </citation>
    <scope>NUCLEOTIDE SEQUENCE [LARGE SCALE GENOMIC DNA]</scope>
</reference>
<protein>
    <submittedName>
        <fullName evidence="2">Uncharacterized protein</fullName>
    </submittedName>
</protein>
<dbReference type="HOGENOM" id="CLU_2030499_0_0_1"/>
<feature type="compositionally biased region" description="Basic and acidic residues" evidence="1">
    <location>
        <begin position="39"/>
        <end position="48"/>
    </location>
</feature>
<feature type="region of interest" description="Disordered" evidence="1">
    <location>
        <begin position="1"/>
        <end position="48"/>
    </location>
</feature>
<dbReference type="Proteomes" id="UP000026962">
    <property type="component" value="Chromosome 11"/>
</dbReference>
<dbReference type="AlphaFoldDB" id="A0A0E0MFL8"/>
<feature type="region of interest" description="Disordered" evidence="1">
    <location>
        <begin position="69"/>
        <end position="89"/>
    </location>
</feature>
<dbReference type="Gramene" id="OPUNC11G11920.1">
    <property type="protein sequence ID" value="OPUNC11G11920.1"/>
    <property type="gene ID" value="OPUNC11G11920"/>
</dbReference>
<dbReference type="EnsemblPlants" id="OPUNC11G11920.1">
    <property type="protein sequence ID" value="OPUNC11G11920.1"/>
    <property type="gene ID" value="OPUNC11G11920"/>
</dbReference>
<keyword evidence="3" id="KW-1185">Reference proteome</keyword>
<evidence type="ECO:0000313" key="3">
    <source>
        <dbReference type="Proteomes" id="UP000026962"/>
    </source>
</evidence>
<accession>A0A0E0MFL8</accession>
<reference evidence="2" key="1">
    <citation type="submission" date="2015-04" db="UniProtKB">
        <authorList>
            <consortium name="EnsemblPlants"/>
        </authorList>
    </citation>
    <scope>IDENTIFICATION</scope>
</reference>
<evidence type="ECO:0000313" key="2">
    <source>
        <dbReference type="EnsemblPlants" id="OPUNC11G11920.1"/>
    </source>
</evidence>
<organism evidence="2">
    <name type="scientific">Oryza punctata</name>
    <name type="common">Red rice</name>
    <dbReference type="NCBI Taxonomy" id="4537"/>
    <lineage>
        <taxon>Eukaryota</taxon>
        <taxon>Viridiplantae</taxon>
        <taxon>Streptophyta</taxon>
        <taxon>Embryophyta</taxon>
        <taxon>Tracheophyta</taxon>
        <taxon>Spermatophyta</taxon>
        <taxon>Magnoliopsida</taxon>
        <taxon>Liliopsida</taxon>
        <taxon>Poales</taxon>
        <taxon>Poaceae</taxon>
        <taxon>BOP clade</taxon>
        <taxon>Oryzoideae</taxon>
        <taxon>Oryzeae</taxon>
        <taxon>Oryzinae</taxon>
        <taxon>Oryza</taxon>
    </lineage>
</organism>
<feature type="compositionally biased region" description="Polar residues" evidence="1">
    <location>
        <begin position="1"/>
        <end position="12"/>
    </location>
</feature>